<name>A0A2Z1YTX8_OXYRB</name>
<reference evidence="1" key="1">
    <citation type="journal article" date="2016" name="G3 (Bethesda)">
        <title>The Evolution of the FT/TFL1 Genes in Amaranthaceae and Their Expression Patterns in the Course of Vegetative Growth and Flowering in Chenopodium rubrum.</title>
        <authorList>
            <person name="Drabesova J."/>
            <person name="Cerna L."/>
            <person name="Masterova H."/>
            <person name="Kolouskova P."/>
            <person name="Potocky M."/>
            <person name="Storchova H."/>
        </authorList>
    </citation>
    <scope>NUCLEOTIDE SEQUENCE</scope>
</reference>
<organism evidence="1">
    <name type="scientific">Oxybasis rubra</name>
    <name type="common">Red goosefoot</name>
    <name type="synonym">Chenopodium rubrum</name>
    <dbReference type="NCBI Taxonomy" id="3560"/>
    <lineage>
        <taxon>Eukaryota</taxon>
        <taxon>Viridiplantae</taxon>
        <taxon>Streptophyta</taxon>
        <taxon>Embryophyta</taxon>
        <taxon>Tracheophyta</taxon>
        <taxon>Spermatophyta</taxon>
        <taxon>Magnoliopsida</taxon>
        <taxon>eudicotyledons</taxon>
        <taxon>Gunneridae</taxon>
        <taxon>Pentapetalae</taxon>
        <taxon>Caryophyllales</taxon>
        <taxon>Chenopodiaceae</taxon>
        <taxon>Chenopodioideae</taxon>
        <taxon>Atripliceae</taxon>
        <taxon>Oxybasis</taxon>
    </lineage>
</organism>
<dbReference type="PANTHER" id="PTHR11362:SF9">
    <property type="entry name" value="PROTEIN FLOWERING LOCUS T-RELATED"/>
    <property type="match status" value="1"/>
</dbReference>
<sequence>MPSGRDSLVVGQVIGDVLDPFIRSVTLRVIYDGREVINASEFRPSQVANPPMIEIQGNNDPMTFYTLVMVNPDAPSPGNPIEREYLHWLVINIPATGGISLGQEIVAYENPTPSLGIHRLVFAVFRHSERQTINAPGWRPNFFTREFVEVYNLGLPVAATYFTCQREGGYRGRRR</sequence>
<dbReference type="Gene3D" id="3.90.280.10">
    <property type="entry name" value="PEBP-like"/>
    <property type="match status" value="1"/>
</dbReference>
<dbReference type="CDD" id="cd00866">
    <property type="entry name" value="PEBP_euk"/>
    <property type="match status" value="1"/>
</dbReference>
<dbReference type="EMBL" id="KT992795">
    <property type="protein sequence ID" value="AOM81059.1"/>
    <property type="molecule type" value="Genomic_DNA"/>
</dbReference>
<protein>
    <submittedName>
        <fullName evidence="1">Flowering locus T-like 3 protein</fullName>
    </submittedName>
</protein>
<dbReference type="PANTHER" id="PTHR11362">
    <property type="entry name" value="PHOSPHATIDYLETHANOLAMINE-BINDING PROTEIN"/>
    <property type="match status" value="1"/>
</dbReference>
<dbReference type="AlphaFoldDB" id="A0A2Z1YTX8"/>
<dbReference type="SUPFAM" id="SSF49777">
    <property type="entry name" value="PEBP-like"/>
    <property type="match status" value="1"/>
</dbReference>
<proteinExistence type="predicted"/>
<gene>
    <name evidence="1" type="primary">FTL3</name>
</gene>
<evidence type="ECO:0000313" key="1">
    <source>
        <dbReference type="EMBL" id="AOM81059.1"/>
    </source>
</evidence>
<dbReference type="InterPro" id="IPR008914">
    <property type="entry name" value="PEBP"/>
</dbReference>
<dbReference type="Pfam" id="PF01161">
    <property type="entry name" value="PBP"/>
    <property type="match status" value="1"/>
</dbReference>
<dbReference type="InterPro" id="IPR036610">
    <property type="entry name" value="PEBP-like_sf"/>
</dbReference>
<accession>A0A2Z1YTX8</accession>
<dbReference type="InterPro" id="IPR035810">
    <property type="entry name" value="PEBP_euk"/>
</dbReference>